<protein>
    <submittedName>
        <fullName evidence="7">Cytochrome c oxidase assembly protein</fullName>
    </submittedName>
</protein>
<feature type="transmembrane region" description="Helical" evidence="6">
    <location>
        <begin position="12"/>
        <end position="36"/>
    </location>
</feature>
<reference evidence="7 8" key="1">
    <citation type="submission" date="2023-11" db="EMBL/GenBank/DDBJ databases">
        <title>Draft genome of Azohydromonas lata strain H1 (DSM1123), a polyhydroxyalkanoate producer.</title>
        <authorList>
            <person name="Traversa D."/>
            <person name="D'Addabbo P."/>
            <person name="Pazzani C."/>
            <person name="Manzari C."/>
            <person name="Chiara M."/>
            <person name="Scrascia M."/>
        </authorList>
    </citation>
    <scope>NUCLEOTIDE SEQUENCE [LARGE SCALE GENOMIC DNA]</scope>
    <source>
        <strain evidence="7 8">H1</strain>
    </source>
</reference>
<proteinExistence type="predicted"/>
<feature type="transmembrane region" description="Helical" evidence="6">
    <location>
        <begin position="165"/>
        <end position="185"/>
    </location>
</feature>
<dbReference type="InterPro" id="IPR019108">
    <property type="entry name" value="Caa3_assmbl_CtaG-rel"/>
</dbReference>
<dbReference type="Proteomes" id="UP001293718">
    <property type="component" value="Unassembled WGS sequence"/>
</dbReference>
<evidence type="ECO:0000256" key="1">
    <source>
        <dbReference type="ARBA" id="ARBA00004651"/>
    </source>
</evidence>
<evidence type="ECO:0000256" key="3">
    <source>
        <dbReference type="ARBA" id="ARBA00022692"/>
    </source>
</evidence>
<evidence type="ECO:0000256" key="6">
    <source>
        <dbReference type="SAM" id="Phobius"/>
    </source>
</evidence>
<organism evidence="7 8">
    <name type="scientific">Azohydromonas lata</name>
    <dbReference type="NCBI Taxonomy" id="45677"/>
    <lineage>
        <taxon>Bacteria</taxon>
        <taxon>Pseudomonadati</taxon>
        <taxon>Pseudomonadota</taxon>
        <taxon>Betaproteobacteria</taxon>
        <taxon>Burkholderiales</taxon>
        <taxon>Sphaerotilaceae</taxon>
        <taxon>Azohydromonas</taxon>
    </lineage>
</organism>
<feature type="transmembrane region" description="Helical" evidence="6">
    <location>
        <begin position="122"/>
        <end position="145"/>
    </location>
</feature>
<gene>
    <name evidence="7" type="ORF">SM757_16515</name>
</gene>
<comment type="subcellular location">
    <subcellularLocation>
        <location evidence="1">Cell membrane</location>
        <topology evidence="1">Multi-pass membrane protein</topology>
    </subcellularLocation>
</comment>
<evidence type="ECO:0000256" key="5">
    <source>
        <dbReference type="ARBA" id="ARBA00023136"/>
    </source>
</evidence>
<comment type="caution">
    <text evidence="7">The sequence shown here is derived from an EMBL/GenBank/DDBJ whole genome shotgun (WGS) entry which is preliminary data.</text>
</comment>
<evidence type="ECO:0000256" key="4">
    <source>
        <dbReference type="ARBA" id="ARBA00022989"/>
    </source>
</evidence>
<feature type="transmembrane region" description="Helical" evidence="6">
    <location>
        <begin position="48"/>
        <end position="67"/>
    </location>
</feature>
<feature type="transmembrane region" description="Helical" evidence="6">
    <location>
        <begin position="192"/>
        <end position="218"/>
    </location>
</feature>
<keyword evidence="2" id="KW-1003">Cell membrane</keyword>
<keyword evidence="4 6" id="KW-1133">Transmembrane helix</keyword>
<keyword evidence="8" id="KW-1185">Reference proteome</keyword>
<evidence type="ECO:0000313" key="8">
    <source>
        <dbReference type="Proteomes" id="UP001293718"/>
    </source>
</evidence>
<sequence length="256" mass="27221">MDAAAPAAGAGWEALVVTLLGVSALLYAFGLLRLWGHAGAGHGIPRRTAVNFALGWLSLAVALVGPLDHWAAERFAAHMLQHELLMLAAGPLLVLGRPLVAWTWALPLGARQAVGSALRAPWWRWVWALVSGPTGAGALHALALWCWHVPAWFLLAATHPGWHALQHFSFLGTALLLWWAVFAGARRNPGAALGLLFVTMLHSGALGALLTLAPYPWYGSSLEDQQLGGLLMWVPAAGVFLAAAMVLGYGLLRVRA</sequence>
<evidence type="ECO:0000313" key="7">
    <source>
        <dbReference type="EMBL" id="MDZ5458180.1"/>
    </source>
</evidence>
<name>A0ABU5II51_9BURK</name>
<dbReference type="Pfam" id="PF09678">
    <property type="entry name" value="Caa3_CtaG"/>
    <property type="match status" value="1"/>
</dbReference>
<dbReference type="EMBL" id="JAXOJX010000026">
    <property type="protein sequence ID" value="MDZ5458180.1"/>
    <property type="molecule type" value="Genomic_DNA"/>
</dbReference>
<accession>A0ABU5II51</accession>
<feature type="transmembrane region" description="Helical" evidence="6">
    <location>
        <begin position="87"/>
        <end position="110"/>
    </location>
</feature>
<dbReference type="RefSeq" id="WP_322466328.1">
    <property type="nucleotide sequence ID" value="NZ_JAXOJX010000026.1"/>
</dbReference>
<feature type="transmembrane region" description="Helical" evidence="6">
    <location>
        <begin position="230"/>
        <end position="252"/>
    </location>
</feature>
<keyword evidence="3 6" id="KW-0812">Transmembrane</keyword>
<keyword evidence="5 6" id="KW-0472">Membrane</keyword>
<evidence type="ECO:0000256" key="2">
    <source>
        <dbReference type="ARBA" id="ARBA00022475"/>
    </source>
</evidence>